<keyword evidence="2" id="KW-1185">Reference proteome</keyword>
<protein>
    <submittedName>
        <fullName evidence="1">Uncharacterized protein</fullName>
    </submittedName>
</protein>
<gene>
    <name evidence="1" type="ORF">CRG98_036928</name>
</gene>
<evidence type="ECO:0000313" key="2">
    <source>
        <dbReference type="Proteomes" id="UP000233551"/>
    </source>
</evidence>
<evidence type="ECO:0000313" key="1">
    <source>
        <dbReference type="EMBL" id="PKI42646.1"/>
    </source>
</evidence>
<proteinExistence type="predicted"/>
<organism evidence="1 2">
    <name type="scientific">Punica granatum</name>
    <name type="common">Pomegranate</name>
    <dbReference type="NCBI Taxonomy" id="22663"/>
    <lineage>
        <taxon>Eukaryota</taxon>
        <taxon>Viridiplantae</taxon>
        <taxon>Streptophyta</taxon>
        <taxon>Embryophyta</taxon>
        <taxon>Tracheophyta</taxon>
        <taxon>Spermatophyta</taxon>
        <taxon>Magnoliopsida</taxon>
        <taxon>eudicotyledons</taxon>
        <taxon>Gunneridae</taxon>
        <taxon>Pentapetalae</taxon>
        <taxon>rosids</taxon>
        <taxon>malvids</taxon>
        <taxon>Myrtales</taxon>
        <taxon>Lythraceae</taxon>
        <taxon>Punica</taxon>
    </lineage>
</organism>
<dbReference type="Proteomes" id="UP000233551">
    <property type="component" value="Unassembled WGS sequence"/>
</dbReference>
<dbReference type="EMBL" id="PGOL01003139">
    <property type="protein sequence ID" value="PKI42646.1"/>
    <property type="molecule type" value="Genomic_DNA"/>
</dbReference>
<sequence length="126" mass="13890">MFVCTSELGRNRIKKIIYLSLTRVTATAAVTEPPPVDLGYWTFDPRASLGTTMPDLASPWPYLPDTVRFWLGKLAETHKPLSHSEGHRDLATVVMDPNDLEAEVGEVHELRVSLTSRQGASAIEGS</sequence>
<name>A0A2I0IH39_PUNGR</name>
<accession>A0A2I0IH39</accession>
<dbReference type="AlphaFoldDB" id="A0A2I0IH39"/>
<comment type="caution">
    <text evidence="1">The sequence shown here is derived from an EMBL/GenBank/DDBJ whole genome shotgun (WGS) entry which is preliminary data.</text>
</comment>
<reference evidence="1 2" key="1">
    <citation type="submission" date="2017-11" db="EMBL/GenBank/DDBJ databases">
        <title>De-novo sequencing of pomegranate (Punica granatum L.) genome.</title>
        <authorList>
            <person name="Akparov Z."/>
            <person name="Amiraslanov A."/>
            <person name="Hajiyeva S."/>
            <person name="Abbasov M."/>
            <person name="Kaur K."/>
            <person name="Hamwieh A."/>
            <person name="Solovyev V."/>
            <person name="Salamov A."/>
            <person name="Braich B."/>
            <person name="Kosarev P."/>
            <person name="Mahmoud A."/>
            <person name="Hajiyev E."/>
            <person name="Babayeva S."/>
            <person name="Izzatullayeva V."/>
            <person name="Mammadov A."/>
            <person name="Mammadov A."/>
            <person name="Sharifova S."/>
            <person name="Ojaghi J."/>
            <person name="Eynullazada K."/>
            <person name="Bayramov B."/>
            <person name="Abdulazimova A."/>
            <person name="Shahmuradov I."/>
        </authorList>
    </citation>
    <scope>NUCLEOTIDE SEQUENCE [LARGE SCALE GENOMIC DNA]</scope>
    <source>
        <strain evidence="2">cv. AG2017</strain>
        <tissue evidence="1">Leaf</tissue>
    </source>
</reference>